<sequence length="119" mass="14014">MRSLIFLTLLALTSSTLALVVQVNTKNGTKYRITINETYFDAIKSECPNTETNRCPYRPACYCMPPIDTYMRLGGFIYSPQHNRCFWYRNLDYGCNSFRRKKDCFNKCVYGKRPGMKRY</sequence>
<protein>
    <submittedName>
        <fullName evidence="2">Putative secreted protein</fullName>
    </submittedName>
</protein>
<evidence type="ECO:0000313" key="2">
    <source>
        <dbReference type="EMBL" id="JAC19627.1"/>
    </source>
</evidence>
<evidence type="ECO:0000256" key="1">
    <source>
        <dbReference type="SAM" id="SignalP"/>
    </source>
</evidence>
<dbReference type="AlphaFoldDB" id="A0A023FDP5"/>
<reference evidence="2" key="1">
    <citation type="submission" date="2014-03" db="EMBL/GenBank/DDBJ databases">
        <title>The sialotranscriptome of Amblyomma triste, Amblyomma parvum and Amblyomma cajennense ticks, uncovered by 454-based RNA-seq.</title>
        <authorList>
            <person name="Garcia G.R."/>
            <person name="Gardinassi L.G."/>
            <person name="Ribeiro J.M."/>
            <person name="Anatriello E."/>
            <person name="Ferreira B.R."/>
            <person name="Moreira H.N."/>
            <person name="Mafra C."/>
            <person name="Olegario M.M."/>
            <person name="Szabo P.J."/>
            <person name="Miranda-Santos I.K."/>
            <person name="Maruyama S.R."/>
        </authorList>
    </citation>
    <scope>NUCLEOTIDE SEQUENCE</scope>
    <source>
        <strain evidence="2">Uberlandia</strain>
        <tissue evidence="2">Salivary glands</tissue>
    </source>
</reference>
<accession>A0A023FDP5</accession>
<dbReference type="EMBL" id="GBBK01004855">
    <property type="protein sequence ID" value="JAC19627.1"/>
    <property type="molecule type" value="mRNA"/>
</dbReference>
<proteinExistence type="evidence at transcript level"/>
<organism evidence="2">
    <name type="scientific">Amblyomma cajennense</name>
    <name type="common">Cayenne tick</name>
    <name type="synonym">Acarus cajennensis</name>
    <dbReference type="NCBI Taxonomy" id="34607"/>
    <lineage>
        <taxon>Eukaryota</taxon>
        <taxon>Metazoa</taxon>
        <taxon>Ecdysozoa</taxon>
        <taxon>Arthropoda</taxon>
        <taxon>Chelicerata</taxon>
        <taxon>Arachnida</taxon>
        <taxon>Acari</taxon>
        <taxon>Parasitiformes</taxon>
        <taxon>Ixodida</taxon>
        <taxon>Ixodoidea</taxon>
        <taxon>Ixodidae</taxon>
        <taxon>Amblyomminae</taxon>
        <taxon>Amblyomma</taxon>
    </lineage>
</organism>
<feature type="chain" id="PRO_5001520780" evidence="1">
    <location>
        <begin position="19"/>
        <end position="119"/>
    </location>
</feature>
<name>A0A023FDP5_AMBCJ</name>
<keyword evidence="1" id="KW-0732">Signal</keyword>
<feature type="signal peptide" evidence="1">
    <location>
        <begin position="1"/>
        <end position="18"/>
    </location>
</feature>